<dbReference type="GO" id="GO:0004519">
    <property type="term" value="F:endonuclease activity"/>
    <property type="evidence" value="ECO:0007669"/>
    <property type="project" value="InterPro"/>
</dbReference>
<proteinExistence type="inferred from homology"/>
<dbReference type="GO" id="GO:0070988">
    <property type="term" value="P:demethylation"/>
    <property type="evidence" value="ECO:0007669"/>
    <property type="project" value="InterPro"/>
</dbReference>
<dbReference type="GO" id="GO:0005634">
    <property type="term" value="C:nucleus"/>
    <property type="evidence" value="ECO:0007669"/>
    <property type="project" value="UniProtKB-SubCell"/>
</dbReference>
<keyword evidence="7 14" id="KW-0479">Metal-binding</keyword>
<dbReference type="InterPro" id="IPR020847">
    <property type="entry name" value="AP_endonuclease_F1_BS"/>
</dbReference>
<keyword evidence="8" id="KW-0227">DNA damage</keyword>
<keyword evidence="14" id="KW-0464">Manganese</keyword>
<feature type="active site" evidence="13">
    <location>
        <position position="392"/>
    </location>
</feature>
<evidence type="ECO:0000256" key="2">
    <source>
        <dbReference type="ARBA" id="ARBA00001936"/>
    </source>
</evidence>
<evidence type="ECO:0000256" key="8">
    <source>
        <dbReference type="ARBA" id="ARBA00022763"/>
    </source>
</evidence>
<comment type="catalytic activity">
    <reaction evidence="1">
        <text>Exonucleolytic cleavage in the 3'- to 5'-direction to yield nucleoside 5'-phosphates.</text>
        <dbReference type="EC" id="3.1.11.2"/>
    </reaction>
</comment>
<dbReference type="GO" id="GO:0046872">
    <property type="term" value="F:metal ion binding"/>
    <property type="evidence" value="ECO:0007669"/>
    <property type="project" value="UniProtKB-KW"/>
</dbReference>
<dbReference type="GO" id="GO:0016491">
    <property type="term" value="F:oxidoreductase activity"/>
    <property type="evidence" value="ECO:0007669"/>
    <property type="project" value="TreeGrafter"/>
</dbReference>
<evidence type="ECO:0000256" key="7">
    <source>
        <dbReference type="ARBA" id="ARBA00022723"/>
    </source>
</evidence>
<dbReference type="PANTHER" id="PTHR12463:SF0">
    <property type="entry name" value="ALPHA-KETOGLUTARATE-DEPENDENT DIOXYGENASE ALKB HOMOLOG 4"/>
    <property type="match status" value="1"/>
</dbReference>
<evidence type="ECO:0000256" key="11">
    <source>
        <dbReference type="ARBA" id="ARBA00023204"/>
    </source>
</evidence>
<feature type="compositionally biased region" description="Basic and acidic residues" evidence="16">
    <location>
        <begin position="119"/>
        <end position="138"/>
    </location>
</feature>
<dbReference type="InterPro" id="IPR036691">
    <property type="entry name" value="Endo/exonu/phosph_ase_sf"/>
</dbReference>
<dbReference type="PROSITE" id="PS00726">
    <property type="entry name" value="AP_NUCLEASE_F1_1"/>
    <property type="match status" value="1"/>
</dbReference>
<feature type="active site" description="Proton acceptor" evidence="13">
    <location>
        <position position="529"/>
    </location>
</feature>
<dbReference type="InterPro" id="IPR004808">
    <property type="entry name" value="AP_endonuc_1"/>
</dbReference>
<feature type="domain" description="Endonuclease/exonuclease/phosphatase" evidence="17">
    <location>
        <begin position="290"/>
        <end position="529"/>
    </location>
</feature>
<dbReference type="NCBIfam" id="TIGR00195">
    <property type="entry name" value="exoDNase_III"/>
    <property type="match status" value="1"/>
</dbReference>
<evidence type="ECO:0000256" key="6">
    <source>
        <dbReference type="ARBA" id="ARBA00012115"/>
    </source>
</evidence>
<keyword evidence="19" id="KW-1185">Reference proteome</keyword>
<evidence type="ECO:0000256" key="13">
    <source>
        <dbReference type="PIRSR" id="PIRSR604808-1"/>
    </source>
</evidence>
<dbReference type="PANTHER" id="PTHR12463">
    <property type="entry name" value="OXYGENASE-RELATED"/>
    <property type="match status" value="1"/>
</dbReference>
<keyword evidence="10 14" id="KW-0460">Magnesium</keyword>
<feature type="compositionally biased region" description="Basic residues" evidence="16">
    <location>
        <begin position="87"/>
        <end position="96"/>
    </location>
</feature>
<evidence type="ECO:0000256" key="5">
    <source>
        <dbReference type="ARBA" id="ARBA00007092"/>
    </source>
</evidence>
<dbReference type="Pfam" id="PF03372">
    <property type="entry name" value="Exo_endo_phos"/>
    <property type="match status" value="1"/>
</dbReference>
<dbReference type="Proteomes" id="UP000075884">
    <property type="component" value="Unassembled WGS sequence"/>
</dbReference>
<feature type="compositionally biased region" description="Low complexity" evidence="16">
    <location>
        <begin position="213"/>
        <end position="223"/>
    </location>
</feature>
<evidence type="ECO:0000256" key="14">
    <source>
        <dbReference type="PIRSR" id="PIRSR604808-2"/>
    </source>
</evidence>
<dbReference type="Gene3D" id="2.60.120.590">
    <property type="entry name" value="Alpha-ketoglutarate-dependent dioxygenase AlkB-like"/>
    <property type="match status" value="1"/>
</dbReference>
<reference evidence="18" key="2">
    <citation type="submission" date="2020-05" db="UniProtKB">
        <authorList>
            <consortium name="EnsemblMetazoa"/>
        </authorList>
    </citation>
    <scope>IDENTIFICATION</scope>
    <source>
        <strain evidence="18">WRAIR2</strain>
    </source>
</reference>
<feature type="compositionally biased region" description="Polar residues" evidence="16">
    <location>
        <begin position="65"/>
        <end position="76"/>
    </location>
</feature>
<dbReference type="AlphaFoldDB" id="A0A182NUY2"/>
<dbReference type="CDD" id="cd09087">
    <property type="entry name" value="Ape1-like_AP-endo"/>
    <property type="match status" value="1"/>
</dbReference>
<evidence type="ECO:0000256" key="12">
    <source>
        <dbReference type="ARBA" id="ARBA00023242"/>
    </source>
</evidence>
<evidence type="ECO:0000256" key="15">
    <source>
        <dbReference type="PIRSR" id="PIRSR604808-3"/>
    </source>
</evidence>
<protein>
    <recommendedName>
        <fullName evidence="6">exodeoxyribonuclease III</fullName>
        <ecNumber evidence="6">3.1.11.2</ecNumber>
    </recommendedName>
</protein>
<dbReference type="VEuPathDB" id="VectorBase:ADIR011483"/>
<dbReference type="InterPro" id="IPR037151">
    <property type="entry name" value="AlkB-like_sf"/>
</dbReference>
<feature type="site" description="Important for catalytic activity" evidence="15">
    <location>
        <position position="503"/>
    </location>
</feature>
<feature type="binding site" evidence="14">
    <location>
        <position position="433"/>
    </location>
    <ligand>
        <name>Mg(2+)</name>
        <dbReference type="ChEBI" id="CHEBI:18420"/>
        <label>1</label>
    </ligand>
</feature>
<dbReference type="InterPro" id="IPR032857">
    <property type="entry name" value="ALKBH4"/>
</dbReference>
<sequence>MEELPKRRGRLAKAAQEPKVEEAPEKEPPKVRGKRKAVAAPETLVEKPEKKAATKKTKDTEHAVSTEQSIGAQENGSSEEVVEKKAPVKKSGRGAKKATNGDLEAVVEEPKAKGKKTAPSKDSKAKVEENAVVAKEEPAAPATKRGAASKSNSTKQSVPEAEEPVTVSKPVAKGRGKAKDKTDKQEVNDDLPVQKPDEVEPTKPTARGRKKVAAVADAPADIPTVTQRKRTKAPVDEKDEEADTAPPKEKKTKVTAAAAAPKMNKCATDYGSLNFALDDGNKQWNYKISSWNVAGLRGWVGKGGLEFIDHEQPDILCVQETKCTEDQLPEEARQIKGYHPYWLCKPGGYAGVAIYSKKMPIHVVYGLGDEEQDADGRLLTAEYEKFYLVCVYVPNAGKKLVTLPKRLRWNEKFHQYLRELDAKKPVILCGDMNVAHEEIDLANPKTNRRNAGFTQEERDGMSELLSHGFVDTFRRLYPEQKSAYTFWTYMGGARAKNVGWRLDYFITSERLADKVTDNVIRSQVYGSDHCPCNVPYLSCQMDYPRPCGCKGRRTCLHCEAEFGIERSDFYTTFQNSESFVYCPRCDKIYPGWDWEKILSEHADTPAHGGVRGEDYPGVYIDLDFLSEAEEARLLHDLDELPWDVSQSGRRKQNFGPKTNFKKARLRSAQFAGFPRVSEFVQRRFEQVPLLATFQTIEQCSLEYAPERGASIDPHIDDCWIWGERIVTVNLLSDSVLTMSPYSGSADGKPRYNLHFLEQYREHLLGELMDEKAIAACGNRIVRIPMPRRSLLVLYGPPRYQWEHAVLREDIKDRRVCLAYREFTPMYLQGGSEYRHSEDIFQRAKQFWDHQPATVES</sequence>
<feature type="site" description="Transition state stabilizer" evidence="15">
    <location>
        <position position="433"/>
    </location>
</feature>
<dbReference type="InterPro" id="IPR005135">
    <property type="entry name" value="Endo/exonuclease/phosphatase"/>
</dbReference>
<dbReference type="SUPFAM" id="SSF51197">
    <property type="entry name" value="Clavaminate synthase-like"/>
    <property type="match status" value="1"/>
</dbReference>
<dbReference type="EnsemblMetazoa" id="ADIR011483-RA">
    <property type="protein sequence ID" value="ADIR011483-PA"/>
    <property type="gene ID" value="ADIR011483"/>
</dbReference>
<feature type="region of interest" description="Disordered" evidence="16">
    <location>
        <begin position="1"/>
        <end position="253"/>
    </location>
</feature>
<comment type="cofactor">
    <cofactor evidence="14">
        <name>Mg(2+)</name>
        <dbReference type="ChEBI" id="CHEBI:18420"/>
    </cofactor>
    <cofactor evidence="14">
        <name>Mn(2+)</name>
        <dbReference type="ChEBI" id="CHEBI:29035"/>
    </cofactor>
    <text evidence="14">Probably binds two magnesium or manganese ions per subunit.</text>
</comment>
<evidence type="ECO:0000259" key="17">
    <source>
        <dbReference type="Pfam" id="PF03372"/>
    </source>
</evidence>
<organism evidence="18 19">
    <name type="scientific">Anopheles dirus</name>
    <dbReference type="NCBI Taxonomy" id="7168"/>
    <lineage>
        <taxon>Eukaryota</taxon>
        <taxon>Metazoa</taxon>
        <taxon>Ecdysozoa</taxon>
        <taxon>Arthropoda</taxon>
        <taxon>Hexapoda</taxon>
        <taxon>Insecta</taxon>
        <taxon>Pterygota</taxon>
        <taxon>Neoptera</taxon>
        <taxon>Endopterygota</taxon>
        <taxon>Diptera</taxon>
        <taxon>Nematocera</taxon>
        <taxon>Culicoidea</taxon>
        <taxon>Culicidae</taxon>
        <taxon>Anophelinae</taxon>
        <taxon>Anopheles</taxon>
    </lineage>
</organism>
<dbReference type="SUPFAM" id="SSF56219">
    <property type="entry name" value="DNase I-like"/>
    <property type="match status" value="1"/>
</dbReference>
<dbReference type="GO" id="GO:0006281">
    <property type="term" value="P:DNA repair"/>
    <property type="evidence" value="ECO:0007669"/>
    <property type="project" value="UniProtKB-KW"/>
</dbReference>
<comment type="subcellular location">
    <subcellularLocation>
        <location evidence="4">Nucleus</location>
    </subcellularLocation>
</comment>
<dbReference type="NCBIfam" id="TIGR00633">
    <property type="entry name" value="xth"/>
    <property type="match status" value="1"/>
</dbReference>
<dbReference type="GO" id="GO:0003677">
    <property type="term" value="F:DNA binding"/>
    <property type="evidence" value="ECO:0007669"/>
    <property type="project" value="InterPro"/>
</dbReference>
<keyword evidence="12" id="KW-0539">Nucleus</keyword>
<dbReference type="GO" id="GO:0032451">
    <property type="term" value="F:demethylase activity"/>
    <property type="evidence" value="ECO:0007669"/>
    <property type="project" value="TreeGrafter"/>
</dbReference>
<name>A0A182NUY2_9DIPT</name>
<feature type="binding site" evidence="14">
    <location>
        <position position="292"/>
    </location>
    <ligand>
        <name>Mg(2+)</name>
        <dbReference type="ChEBI" id="CHEBI:18420"/>
        <label>1</label>
    </ligand>
</feature>
<dbReference type="PROSITE" id="PS51435">
    <property type="entry name" value="AP_NUCLEASE_F1_4"/>
    <property type="match status" value="1"/>
</dbReference>
<evidence type="ECO:0000313" key="19">
    <source>
        <dbReference type="Proteomes" id="UP000075884"/>
    </source>
</evidence>
<keyword evidence="9" id="KW-0378">Hydrolase</keyword>
<feature type="site" description="Interaction with DNA substrate" evidence="15">
    <location>
        <position position="529"/>
    </location>
</feature>
<comment type="similarity">
    <text evidence="5">Belongs to the DNA repair enzymes AP/ExoA family.</text>
</comment>
<feature type="active site" description="Proton donor/acceptor" evidence="13">
    <location>
        <position position="431"/>
    </location>
</feature>
<dbReference type="EC" id="3.1.11.2" evidence="6"/>
<feature type="binding site" evidence="14">
    <location>
        <position position="528"/>
    </location>
    <ligand>
        <name>Mg(2+)</name>
        <dbReference type="ChEBI" id="CHEBI:18420"/>
        <label>1</label>
    </ligand>
</feature>
<dbReference type="STRING" id="7168.A0A182NUY2"/>
<accession>A0A182NUY2</accession>
<evidence type="ECO:0000256" key="10">
    <source>
        <dbReference type="ARBA" id="ARBA00022842"/>
    </source>
</evidence>
<feature type="compositionally biased region" description="Basic and acidic residues" evidence="16">
    <location>
        <begin position="16"/>
        <end position="30"/>
    </location>
</feature>
<comment type="cofactor">
    <cofactor evidence="3">
        <name>Fe(2+)</name>
        <dbReference type="ChEBI" id="CHEBI:29033"/>
    </cofactor>
</comment>
<evidence type="ECO:0000256" key="3">
    <source>
        <dbReference type="ARBA" id="ARBA00001954"/>
    </source>
</evidence>
<dbReference type="FunFam" id="3.60.10.10:FF:000009">
    <property type="entry name" value="DNA-(apurinic or apyrimidinic site) lyase"/>
    <property type="match status" value="1"/>
</dbReference>
<evidence type="ECO:0000256" key="9">
    <source>
        <dbReference type="ARBA" id="ARBA00022801"/>
    </source>
</evidence>
<dbReference type="Gene3D" id="3.60.10.10">
    <property type="entry name" value="Endonuclease/exonuclease/phosphatase"/>
    <property type="match status" value="1"/>
</dbReference>
<dbReference type="GO" id="GO:0008311">
    <property type="term" value="F:double-stranded DNA 3'-5' DNA exonuclease activity"/>
    <property type="evidence" value="ECO:0007669"/>
    <property type="project" value="UniProtKB-EC"/>
</dbReference>
<feature type="binding site" evidence="14">
    <location>
        <position position="320"/>
    </location>
    <ligand>
        <name>Mg(2+)</name>
        <dbReference type="ChEBI" id="CHEBI:18420"/>
        <label>1</label>
    </ligand>
</feature>
<keyword evidence="11" id="KW-0234">DNA repair</keyword>
<feature type="compositionally biased region" description="Basic and acidic residues" evidence="16">
    <location>
        <begin position="44"/>
        <end position="64"/>
    </location>
</feature>
<evidence type="ECO:0000313" key="18">
    <source>
        <dbReference type="EnsemblMetazoa" id="ADIR011483-PA"/>
    </source>
</evidence>
<feature type="binding site" evidence="14">
    <location>
        <position position="529"/>
    </location>
    <ligand>
        <name>Mg(2+)</name>
        <dbReference type="ChEBI" id="CHEBI:18420"/>
        <label>1</label>
    </ligand>
</feature>
<reference evidence="19" key="1">
    <citation type="submission" date="2013-03" db="EMBL/GenBank/DDBJ databases">
        <title>The Genome Sequence of Anopheles dirus WRAIR2.</title>
        <authorList>
            <consortium name="The Broad Institute Genomics Platform"/>
            <person name="Neafsey D.E."/>
            <person name="Walton C."/>
            <person name="Walker B."/>
            <person name="Young S.K."/>
            <person name="Zeng Q."/>
            <person name="Gargeya S."/>
            <person name="Fitzgerald M."/>
            <person name="Haas B."/>
            <person name="Abouelleil A."/>
            <person name="Allen A.W."/>
            <person name="Alvarado L."/>
            <person name="Arachchi H.M."/>
            <person name="Berlin A.M."/>
            <person name="Chapman S.B."/>
            <person name="Gainer-Dewar J."/>
            <person name="Goldberg J."/>
            <person name="Griggs A."/>
            <person name="Gujja S."/>
            <person name="Hansen M."/>
            <person name="Howarth C."/>
            <person name="Imamovic A."/>
            <person name="Ireland A."/>
            <person name="Larimer J."/>
            <person name="McCowan C."/>
            <person name="Murphy C."/>
            <person name="Pearson M."/>
            <person name="Poon T.W."/>
            <person name="Priest M."/>
            <person name="Roberts A."/>
            <person name="Saif S."/>
            <person name="Shea T."/>
            <person name="Sisk P."/>
            <person name="Sykes S."/>
            <person name="Wortman J."/>
            <person name="Nusbaum C."/>
            <person name="Birren B."/>
        </authorList>
    </citation>
    <scope>NUCLEOTIDE SEQUENCE [LARGE SCALE GENOMIC DNA]</scope>
    <source>
        <strain evidence="19">WRAIR2</strain>
    </source>
</reference>
<evidence type="ECO:0000256" key="4">
    <source>
        <dbReference type="ARBA" id="ARBA00004123"/>
    </source>
</evidence>
<feature type="compositionally biased region" description="Basic and acidic residues" evidence="16">
    <location>
        <begin position="177"/>
        <end position="187"/>
    </location>
</feature>
<evidence type="ECO:0000256" key="1">
    <source>
        <dbReference type="ARBA" id="ARBA00000493"/>
    </source>
</evidence>
<evidence type="ECO:0000256" key="16">
    <source>
        <dbReference type="SAM" id="MobiDB-lite"/>
    </source>
</evidence>
<comment type="cofactor">
    <cofactor evidence="2">
        <name>Mn(2+)</name>
        <dbReference type="ChEBI" id="CHEBI:29035"/>
    </cofactor>
</comment>
<feature type="binding site" evidence="14">
    <location>
        <position position="431"/>
    </location>
    <ligand>
        <name>Mg(2+)</name>
        <dbReference type="ChEBI" id="CHEBI:18420"/>
        <label>1</label>
    </ligand>
</feature>